<dbReference type="PROSITE" id="PS01215">
    <property type="entry name" value="MRP"/>
    <property type="match status" value="1"/>
</dbReference>
<dbReference type="OrthoDB" id="8297at2157"/>
<keyword evidence="5 8" id="KW-0411">Iron-sulfur</keyword>
<dbReference type="InterPro" id="IPR033756">
    <property type="entry name" value="YlxH/NBP35"/>
</dbReference>
<dbReference type="AlphaFoldDB" id="E1RE72"/>
<evidence type="ECO:0000256" key="6">
    <source>
        <dbReference type="ARBA" id="ARBA00058094"/>
    </source>
</evidence>
<dbReference type="eggNOG" id="arCOG00585">
    <property type="taxonomic scope" value="Archaea"/>
</dbReference>
<feature type="binding site" evidence="8">
    <location>
        <begin position="50"/>
        <end position="57"/>
    </location>
    <ligand>
        <name>ATP</name>
        <dbReference type="ChEBI" id="CHEBI:30616"/>
    </ligand>
</feature>
<keyword evidence="10" id="KW-1185">Reference proteome</keyword>
<keyword evidence="2 8" id="KW-0547">Nucleotide-binding</keyword>
<dbReference type="PANTHER" id="PTHR23264">
    <property type="entry name" value="NUCLEOTIDE-BINDING PROTEIN NBP35 YEAST -RELATED"/>
    <property type="match status" value="1"/>
</dbReference>
<dbReference type="EMBL" id="CP002117">
    <property type="protein sequence ID" value="ADN36035.1"/>
    <property type="molecule type" value="Genomic_DNA"/>
</dbReference>
<dbReference type="HOGENOM" id="CLU_024839_0_1_2"/>
<gene>
    <name evidence="9" type="ordered locus">Mpet_1275</name>
</gene>
<dbReference type="SUPFAM" id="SSF52540">
    <property type="entry name" value="P-loop containing nucleoside triphosphate hydrolases"/>
    <property type="match status" value="1"/>
</dbReference>
<evidence type="ECO:0000256" key="4">
    <source>
        <dbReference type="ARBA" id="ARBA00023004"/>
    </source>
</evidence>
<dbReference type="GeneID" id="9743741"/>
<dbReference type="HAMAP" id="MF_02040">
    <property type="entry name" value="Mrp_NBP35"/>
    <property type="match status" value="1"/>
</dbReference>
<name>E1RE72_METP4</name>
<keyword evidence="8" id="KW-0378">Hydrolase</keyword>
<dbReference type="GO" id="GO:0005829">
    <property type="term" value="C:cytosol"/>
    <property type="evidence" value="ECO:0007669"/>
    <property type="project" value="TreeGrafter"/>
</dbReference>
<organism evidence="9 10">
    <name type="scientific">Methanolacinia petrolearia (strain DSM 11571 / OCM 486 / SEBR 4847)</name>
    <name type="common">Methanoplanus petrolearius</name>
    <dbReference type="NCBI Taxonomy" id="679926"/>
    <lineage>
        <taxon>Archaea</taxon>
        <taxon>Methanobacteriati</taxon>
        <taxon>Methanobacteriota</taxon>
        <taxon>Stenosarchaea group</taxon>
        <taxon>Methanomicrobia</taxon>
        <taxon>Methanomicrobiales</taxon>
        <taxon>Methanomicrobiaceae</taxon>
        <taxon>Methanolacinia</taxon>
    </lineage>
</organism>
<dbReference type="PANTHER" id="PTHR23264:SF19">
    <property type="entry name" value="CYTOSOLIC FE-S CLUSTER ASSEMBLY FACTOR NUBP2"/>
    <property type="match status" value="1"/>
</dbReference>
<evidence type="ECO:0000256" key="3">
    <source>
        <dbReference type="ARBA" id="ARBA00022840"/>
    </source>
</evidence>
<dbReference type="InterPro" id="IPR027417">
    <property type="entry name" value="P-loop_NTPase"/>
</dbReference>
<dbReference type="GO" id="GO:0140663">
    <property type="term" value="F:ATP-dependent FeS chaperone activity"/>
    <property type="evidence" value="ECO:0007669"/>
    <property type="project" value="InterPro"/>
</dbReference>
<evidence type="ECO:0000256" key="2">
    <source>
        <dbReference type="ARBA" id="ARBA00022741"/>
    </source>
</evidence>
<evidence type="ECO:0000313" key="9">
    <source>
        <dbReference type="EMBL" id="ADN36035.1"/>
    </source>
</evidence>
<comment type="similarity">
    <text evidence="8">Belongs to the Mrp/NBP35 ATP-binding proteins family.</text>
</comment>
<evidence type="ECO:0000256" key="1">
    <source>
        <dbReference type="ARBA" id="ARBA00022723"/>
    </source>
</evidence>
<dbReference type="Proteomes" id="UP000006565">
    <property type="component" value="Chromosome"/>
</dbReference>
<evidence type="ECO:0000256" key="8">
    <source>
        <dbReference type="HAMAP-Rule" id="MF_02040"/>
    </source>
</evidence>
<dbReference type="STRING" id="679926.Mpet_1275"/>
<dbReference type="RefSeq" id="WP_013329212.1">
    <property type="nucleotide sequence ID" value="NC_014507.1"/>
</dbReference>
<evidence type="ECO:0000256" key="5">
    <source>
        <dbReference type="ARBA" id="ARBA00023014"/>
    </source>
</evidence>
<dbReference type="GO" id="GO:0046872">
    <property type="term" value="F:metal ion binding"/>
    <property type="evidence" value="ECO:0007669"/>
    <property type="project" value="UniProtKB-KW"/>
</dbReference>
<dbReference type="Pfam" id="PF10609">
    <property type="entry name" value="ParA"/>
    <property type="match status" value="1"/>
</dbReference>
<evidence type="ECO:0000256" key="7">
    <source>
        <dbReference type="ARBA" id="ARBA00074706"/>
    </source>
</evidence>
<dbReference type="KEGG" id="mpi:Mpet_1275"/>
<proteinExistence type="inferred from homology"/>
<keyword evidence="3 8" id="KW-0067">ATP-binding</keyword>
<dbReference type="GO" id="GO:0051536">
    <property type="term" value="F:iron-sulfur cluster binding"/>
    <property type="evidence" value="ECO:0007669"/>
    <property type="project" value="UniProtKB-UniRule"/>
</dbReference>
<dbReference type="GO" id="GO:0005524">
    <property type="term" value="F:ATP binding"/>
    <property type="evidence" value="ECO:0007669"/>
    <property type="project" value="UniProtKB-UniRule"/>
</dbReference>
<keyword evidence="4 8" id="KW-0408">Iron</keyword>
<sequence>MTENKEESSCDGQCSSCPSAANCNDPQKAASGIQSKVQMNVKNVILVLSGKGGVGKSTVATNLAMALSNKGYNTGLADLDIHGPNIPKMLGIEDQKLGSYDGKTIEPVKVSGKLGVVSMAFLLPDTSSPVVWRGAMKNTAIKQFLEDVNWGELDYLVVDLPPGTGDEALSVAQLAPNIAGAVIVTTPQDVAILDSSKSVKFIEKLGLKVLGIIENMSGLVCPHCGDVIDLFGRGGGEKAAKELNVPYLGSIPIDPDMRIAGDEGKPFILKRDGSEQNKVTWQHVDEVMENILKQIDN</sequence>
<dbReference type="InterPro" id="IPR000808">
    <property type="entry name" value="Mrp-like_CS"/>
</dbReference>
<dbReference type="CDD" id="cd02037">
    <property type="entry name" value="Mrp_NBP35"/>
    <property type="match status" value="1"/>
</dbReference>
<protein>
    <recommendedName>
        <fullName evidence="7 8">Iron-sulfur cluster carrier protein</fullName>
    </recommendedName>
</protein>
<dbReference type="GO" id="GO:0016226">
    <property type="term" value="P:iron-sulfur cluster assembly"/>
    <property type="evidence" value="ECO:0007669"/>
    <property type="project" value="InterPro"/>
</dbReference>
<dbReference type="InterPro" id="IPR019591">
    <property type="entry name" value="Mrp/NBP35_ATP-bd"/>
</dbReference>
<comment type="function">
    <text evidence="6 8">Binds and transfers iron-sulfur (Fe-S) clusters to target apoproteins. Can hydrolyze ATP.</text>
</comment>
<dbReference type="Gene3D" id="3.40.50.300">
    <property type="entry name" value="P-loop containing nucleotide triphosphate hydrolases"/>
    <property type="match status" value="1"/>
</dbReference>
<dbReference type="FunFam" id="3.40.50.300:FF:001119">
    <property type="entry name" value="Iron-sulfur cluster carrier protein"/>
    <property type="match status" value="1"/>
</dbReference>
<accession>E1RE72</accession>
<reference evidence="9 10" key="1">
    <citation type="journal article" date="2010" name="Stand. Genomic Sci.">
        <title>Complete genome sequence of Methanoplanus petrolearius type strain (SEBR 4847).</title>
        <authorList>
            <person name="Brambilla E."/>
            <person name="Djao O.D."/>
            <person name="Daligault H."/>
            <person name="Lapidus A."/>
            <person name="Lucas S."/>
            <person name="Hammon N."/>
            <person name="Nolan M."/>
            <person name="Tice H."/>
            <person name="Cheng J.F."/>
            <person name="Han C."/>
            <person name="Tapia R."/>
            <person name="Goodwin L."/>
            <person name="Pitluck S."/>
            <person name="Liolios K."/>
            <person name="Ivanova N."/>
            <person name="Mavromatis K."/>
            <person name="Mikhailova N."/>
            <person name="Pati A."/>
            <person name="Chen A."/>
            <person name="Palaniappan K."/>
            <person name="Land M."/>
            <person name="Hauser L."/>
            <person name="Chang Y.J."/>
            <person name="Jeffries C.D."/>
            <person name="Rohde M."/>
            <person name="Spring S."/>
            <person name="Sikorski J."/>
            <person name="Goker M."/>
            <person name="Woyke T."/>
            <person name="Bristow J."/>
            <person name="Eisen J.A."/>
            <person name="Markowitz V."/>
            <person name="Hugenholtz P."/>
            <person name="Kyrpides N.C."/>
            <person name="Klenk H.P."/>
        </authorList>
    </citation>
    <scope>NUCLEOTIDE SEQUENCE [LARGE SCALE GENOMIC DNA]</scope>
    <source>
        <strain evidence="10">DSM 11571 / OCM 486 / SEBR 4847</strain>
    </source>
</reference>
<evidence type="ECO:0000313" key="10">
    <source>
        <dbReference type="Proteomes" id="UP000006565"/>
    </source>
</evidence>
<dbReference type="GO" id="GO:0016887">
    <property type="term" value="F:ATP hydrolysis activity"/>
    <property type="evidence" value="ECO:0007669"/>
    <property type="project" value="UniProtKB-UniRule"/>
</dbReference>
<keyword evidence="1 8" id="KW-0479">Metal-binding</keyword>
<comment type="subunit">
    <text evidence="8">Homodimer.</text>
</comment>